<dbReference type="AlphaFoldDB" id="A0AAU9C7H7"/>
<evidence type="ECO:0000313" key="3">
    <source>
        <dbReference type="EMBL" id="BCX87767.1"/>
    </source>
</evidence>
<sequence length="75" mass="8675">MAGQKGKVQAVMLGVGAAFDFLVGVKPHAPRWMQVVGLEWSFRLMCEPRRLWRRYLLLNPRFLLLAGKQLLHERS</sequence>
<evidence type="ECO:0000256" key="2">
    <source>
        <dbReference type="ARBA" id="ARBA00022679"/>
    </source>
</evidence>
<dbReference type="GO" id="GO:0016758">
    <property type="term" value="F:hexosyltransferase activity"/>
    <property type="evidence" value="ECO:0007669"/>
    <property type="project" value="TreeGrafter"/>
</dbReference>
<evidence type="ECO:0000256" key="1">
    <source>
        <dbReference type="ARBA" id="ARBA00022676"/>
    </source>
</evidence>
<protein>
    <recommendedName>
        <fullName evidence="5">Glycosyltransferase</fullName>
    </recommendedName>
</protein>
<dbReference type="PANTHER" id="PTHR34136:SF1">
    <property type="entry name" value="UDP-N-ACETYL-D-MANNOSAMINURONIC ACID TRANSFERASE"/>
    <property type="match status" value="1"/>
</dbReference>
<keyword evidence="4" id="KW-1185">Reference proteome</keyword>
<dbReference type="EMBL" id="AP024718">
    <property type="protein sequence ID" value="BCX87767.1"/>
    <property type="molecule type" value="Genomic_DNA"/>
</dbReference>
<dbReference type="RefSeq" id="WP_286292715.1">
    <property type="nucleotide sequence ID" value="NZ_AP024718.1"/>
</dbReference>
<dbReference type="KEGG" id="meiy:MIN45_P0134"/>
<evidence type="ECO:0008006" key="5">
    <source>
        <dbReference type="Google" id="ProtNLM"/>
    </source>
</evidence>
<dbReference type="InterPro" id="IPR004629">
    <property type="entry name" value="WecG_TagA_CpsF"/>
</dbReference>
<proteinExistence type="predicted"/>
<dbReference type="Proteomes" id="UP001321450">
    <property type="component" value="Chromosome"/>
</dbReference>
<accession>A0AAU9C7H7</accession>
<name>A0AAU9C7H7_9GAMM</name>
<reference evidence="4" key="1">
    <citation type="journal article" date="2024" name="Int. J. Syst. Evol. Microbiol.">
        <title>Methylomarinovum tepidoasis sp. nov., a moderately thermophilic methanotroph of the family Methylothermaceae isolated from a deep-sea hydrothermal field.</title>
        <authorList>
            <person name="Hirayama H."/>
            <person name="Takaki Y."/>
            <person name="Abe M."/>
            <person name="Miyazaki M."/>
            <person name="Uematsu K."/>
            <person name="Matsui Y."/>
            <person name="Takai K."/>
        </authorList>
    </citation>
    <scope>NUCLEOTIDE SEQUENCE [LARGE SCALE GENOMIC DNA]</scope>
    <source>
        <strain evidence="4">IN45</strain>
    </source>
</reference>
<organism evidence="3 4">
    <name type="scientific">Methylomarinovum tepidoasis</name>
    <dbReference type="NCBI Taxonomy" id="2840183"/>
    <lineage>
        <taxon>Bacteria</taxon>
        <taxon>Pseudomonadati</taxon>
        <taxon>Pseudomonadota</taxon>
        <taxon>Gammaproteobacteria</taxon>
        <taxon>Methylococcales</taxon>
        <taxon>Methylothermaceae</taxon>
        <taxon>Methylomarinovum</taxon>
    </lineage>
</organism>
<keyword evidence="2" id="KW-0808">Transferase</keyword>
<dbReference type="Pfam" id="PF03808">
    <property type="entry name" value="Glyco_tran_WecG"/>
    <property type="match status" value="1"/>
</dbReference>
<dbReference type="PANTHER" id="PTHR34136">
    <property type="match status" value="1"/>
</dbReference>
<gene>
    <name evidence="3" type="ORF">MIN45_P0134</name>
</gene>
<evidence type="ECO:0000313" key="4">
    <source>
        <dbReference type="Proteomes" id="UP001321450"/>
    </source>
</evidence>
<keyword evidence="1" id="KW-0328">Glycosyltransferase</keyword>